<evidence type="ECO:0000313" key="2">
    <source>
        <dbReference type="EMBL" id="KAF2707152.1"/>
    </source>
</evidence>
<dbReference type="PANTHER" id="PTHR48100:SF24">
    <property type="entry name" value="PHOSPHOGLYCERATE MUTASE"/>
    <property type="match status" value="1"/>
</dbReference>
<name>A0A6G1K3R5_9PLEO</name>
<dbReference type="SMART" id="SM00855">
    <property type="entry name" value="PGAM"/>
    <property type="match status" value="1"/>
</dbReference>
<gene>
    <name evidence="2" type="ORF">K504DRAFT_344847</name>
</gene>
<protein>
    <submittedName>
        <fullName evidence="2">Phosphoglycerate mutase-like protein</fullName>
    </submittedName>
</protein>
<dbReference type="InterPro" id="IPR029033">
    <property type="entry name" value="His_PPase_superfam"/>
</dbReference>
<dbReference type="GO" id="GO:0005737">
    <property type="term" value="C:cytoplasm"/>
    <property type="evidence" value="ECO:0007669"/>
    <property type="project" value="TreeGrafter"/>
</dbReference>
<sequence>MPPTLLLIRHAQALHNVASDWSLLDPPLSGLGEKQCAELQESLKKEEIANEVDVIVVSAMRRTLQTAKLGLDFLITGKGIKVEPDALWQENADKPCDTGSPISVMASEFPDFDFSAVDPSYPDKTTHLSTNPYAFTRRAILARGQTCLRNLYSRPEKVIAVVSHSGFLRTAVCHRRFFNADYRIFEFDEEAMAESRKNGEGLGGGGEFLLKEWETTEERGGGMGRSEKGVVKVLPTDFPPDEEDE</sequence>
<dbReference type="PANTHER" id="PTHR48100">
    <property type="entry name" value="BROAD-SPECIFICITY PHOSPHATASE YOR283W-RELATED"/>
    <property type="match status" value="1"/>
</dbReference>
<accession>A0A6G1K3R5</accession>
<dbReference type="InterPro" id="IPR013078">
    <property type="entry name" value="His_Pase_superF_clade-1"/>
</dbReference>
<dbReference type="Gene3D" id="3.40.50.1240">
    <property type="entry name" value="Phosphoglycerate mutase-like"/>
    <property type="match status" value="1"/>
</dbReference>
<feature type="compositionally biased region" description="Basic and acidic residues" evidence="1">
    <location>
        <begin position="216"/>
        <end position="230"/>
    </location>
</feature>
<dbReference type="InterPro" id="IPR050275">
    <property type="entry name" value="PGM_Phosphatase"/>
</dbReference>
<organism evidence="2 3">
    <name type="scientific">Pleomassaria siparia CBS 279.74</name>
    <dbReference type="NCBI Taxonomy" id="1314801"/>
    <lineage>
        <taxon>Eukaryota</taxon>
        <taxon>Fungi</taxon>
        <taxon>Dikarya</taxon>
        <taxon>Ascomycota</taxon>
        <taxon>Pezizomycotina</taxon>
        <taxon>Dothideomycetes</taxon>
        <taxon>Pleosporomycetidae</taxon>
        <taxon>Pleosporales</taxon>
        <taxon>Pleomassariaceae</taxon>
        <taxon>Pleomassaria</taxon>
    </lineage>
</organism>
<dbReference type="Pfam" id="PF00300">
    <property type="entry name" value="His_Phos_1"/>
    <property type="match status" value="1"/>
</dbReference>
<feature type="non-terminal residue" evidence="2">
    <location>
        <position position="245"/>
    </location>
</feature>
<dbReference type="Proteomes" id="UP000799428">
    <property type="component" value="Unassembled WGS sequence"/>
</dbReference>
<dbReference type="EMBL" id="MU005774">
    <property type="protein sequence ID" value="KAF2707152.1"/>
    <property type="molecule type" value="Genomic_DNA"/>
</dbReference>
<evidence type="ECO:0000256" key="1">
    <source>
        <dbReference type="SAM" id="MobiDB-lite"/>
    </source>
</evidence>
<feature type="region of interest" description="Disordered" evidence="1">
    <location>
        <begin position="216"/>
        <end position="245"/>
    </location>
</feature>
<dbReference type="OrthoDB" id="496981at2759"/>
<dbReference type="CDD" id="cd07067">
    <property type="entry name" value="HP_PGM_like"/>
    <property type="match status" value="1"/>
</dbReference>
<keyword evidence="3" id="KW-1185">Reference proteome</keyword>
<reference evidence="2" key="1">
    <citation type="journal article" date="2020" name="Stud. Mycol.">
        <title>101 Dothideomycetes genomes: a test case for predicting lifestyles and emergence of pathogens.</title>
        <authorList>
            <person name="Haridas S."/>
            <person name="Albert R."/>
            <person name="Binder M."/>
            <person name="Bloem J."/>
            <person name="Labutti K."/>
            <person name="Salamov A."/>
            <person name="Andreopoulos B."/>
            <person name="Baker S."/>
            <person name="Barry K."/>
            <person name="Bills G."/>
            <person name="Bluhm B."/>
            <person name="Cannon C."/>
            <person name="Castanera R."/>
            <person name="Culley D."/>
            <person name="Daum C."/>
            <person name="Ezra D."/>
            <person name="Gonzalez J."/>
            <person name="Henrissat B."/>
            <person name="Kuo A."/>
            <person name="Liang C."/>
            <person name="Lipzen A."/>
            <person name="Lutzoni F."/>
            <person name="Magnuson J."/>
            <person name="Mondo S."/>
            <person name="Nolan M."/>
            <person name="Ohm R."/>
            <person name="Pangilinan J."/>
            <person name="Park H.-J."/>
            <person name="Ramirez L."/>
            <person name="Alfaro M."/>
            <person name="Sun H."/>
            <person name="Tritt A."/>
            <person name="Yoshinaga Y."/>
            <person name="Zwiers L.-H."/>
            <person name="Turgeon B."/>
            <person name="Goodwin S."/>
            <person name="Spatafora J."/>
            <person name="Crous P."/>
            <person name="Grigoriev I."/>
        </authorList>
    </citation>
    <scope>NUCLEOTIDE SEQUENCE</scope>
    <source>
        <strain evidence="2">CBS 279.74</strain>
    </source>
</reference>
<dbReference type="AlphaFoldDB" id="A0A6G1K3R5"/>
<evidence type="ECO:0000313" key="3">
    <source>
        <dbReference type="Proteomes" id="UP000799428"/>
    </source>
</evidence>
<proteinExistence type="predicted"/>
<dbReference type="SUPFAM" id="SSF53254">
    <property type="entry name" value="Phosphoglycerate mutase-like"/>
    <property type="match status" value="1"/>
</dbReference>
<dbReference type="GO" id="GO:0016791">
    <property type="term" value="F:phosphatase activity"/>
    <property type="evidence" value="ECO:0007669"/>
    <property type="project" value="TreeGrafter"/>
</dbReference>